<evidence type="ECO:0000313" key="6">
    <source>
        <dbReference type="Proteomes" id="UP000037274"/>
    </source>
</evidence>
<accession>A0A0F7W0H7</accession>
<protein>
    <submittedName>
        <fullName evidence="3">Secreted Protein</fullName>
    </submittedName>
</protein>
<evidence type="ECO:0000256" key="2">
    <source>
        <dbReference type="SAM" id="SignalP"/>
    </source>
</evidence>
<dbReference type="EMBL" id="LN831790">
    <property type="protein sequence ID" value="CQR65515.1"/>
    <property type="molecule type" value="Genomic_DNA"/>
</dbReference>
<evidence type="ECO:0000256" key="1">
    <source>
        <dbReference type="SAM" id="MobiDB-lite"/>
    </source>
</evidence>
<organism evidence="3 5">
    <name type="scientific">Streptomyces leeuwenhoekii</name>
    <dbReference type="NCBI Taxonomy" id="1437453"/>
    <lineage>
        <taxon>Bacteria</taxon>
        <taxon>Bacillati</taxon>
        <taxon>Actinomycetota</taxon>
        <taxon>Actinomycetes</taxon>
        <taxon>Kitasatosporales</taxon>
        <taxon>Streptomycetaceae</taxon>
        <taxon>Streptomyces</taxon>
    </lineage>
</organism>
<dbReference type="PATRIC" id="fig|1437453.5.peg.4732"/>
<dbReference type="AlphaFoldDB" id="A0A0F7W0H7"/>
<gene>
    <name evidence="3" type="primary">sle_60590</name>
    <name evidence="4" type="ORF">ACH49_15500</name>
</gene>
<dbReference type="KEGG" id="sle:sle_60590"/>
<name>A0A0F7W0H7_STRLW</name>
<feature type="region of interest" description="Disordered" evidence="1">
    <location>
        <begin position="36"/>
        <end position="61"/>
    </location>
</feature>
<feature type="chain" id="PRO_5038508329" evidence="2">
    <location>
        <begin position="24"/>
        <end position="328"/>
    </location>
</feature>
<feature type="signal peptide" evidence="2">
    <location>
        <begin position="1"/>
        <end position="23"/>
    </location>
</feature>
<dbReference type="RefSeq" id="WP_029382646.1">
    <property type="nucleotide sequence ID" value="NZ_AZSD01000110.1"/>
</dbReference>
<keyword evidence="6" id="KW-1185">Reference proteome</keyword>
<sequence length="328" mass="34184">MNTGLRITAFAAALAAAFGTAYGVGKGVGPVVENAAPAAHDTHSRTSPAAEEGGEGTAHASVPAAGLQISENGYTLDLATPRVPAGERSTLRFTVRDGDNRAVTAYRREHGKELHLILASRDLTTYRHLHPERAADGTWSTPVELPRAGGYRVFADFTPARKGAGNLTLGADLAVSGRYAPRELPAPAATTRTGGYEVELAGALRPGRASELTLKVSRDGRPVTDLQPYLGAYGHLVALRSGDLAYLHVHPGGEPGDGRTKPGPAVSFTATAPSGGTYRLFLDFRHEGRVHTAAFTVRAGAPEAVERPSGTAQERPGSGDGHSDGHGH</sequence>
<proteinExistence type="predicted"/>
<dbReference type="EMBL" id="LFEH01000050">
    <property type="protein sequence ID" value="KMS78579.1"/>
    <property type="molecule type" value="Genomic_DNA"/>
</dbReference>
<reference evidence="3 5" key="1">
    <citation type="submission" date="2015-02" db="EMBL/GenBank/DDBJ databases">
        <authorList>
            <person name="Gomez-Escribano P.J."/>
        </authorList>
    </citation>
    <scope>NUCLEOTIDE SEQUENCE [LARGE SCALE GENOMIC DNA]</scope>
    <source>
        <strain evidence="3">C34</strain>
        <strain evidence="5">C34 (DSM 42122 / NRRL B-24963)</strain>
    </source>
</reference>
<reference evidence="4 6" key="2">
    <citation type="submission" date="2015-06" db="EMBL/GenBank/DDBJ databases">
        <title>Draft genome sequence of Streptomyces leeuwenhoekii C58, which produces the novel lasso peptide, chaxapeptin.</title>
        <authorList>
            <person name="Yi Y."/>
            <person name="Hai D."/>
            <person name="Jaspars M."/>
            <person name="Sheng H."/>
            <person name="Rateb M.E."/>
            <person name="Bull A."/>
            <person name="Goodfellow M."/>
            <person name="Asenjo J.A."/>
            <person name="Ebel R."/>
        </authorList>
    </citation>
    <scope>NUCLEOTIDE SEQUENCE [LARGE SCALE GENOMIC DNA]</scope>
    <source>
        <strain evidence="4 6">C58</strain>
    </source>
</reference>
<dbReference type="Proteomes" id="UP000035016">
    <property type="component" value="Chromosome Chromosome"/>
</dbReference>
<dbReference type="Proteomes" id="UP000037274">
    <property type="component" value="Unassembled WGS sequence"/>
</dbReference>
<evidence type="ECO:0000313" key="3">
    <source>
        <dbReference type="EMBL" id="CQR65515.1"/>
    </source>
</evidence>
<feature type="region of interest" description="Disordered" evidence="1">
    <location>
        <begin position="299"/>
        <end position="328"/>
    </location>
</feature>
<evidence type="ECO:0000313" key="4">
    <source>
        <dbReference type="EMBL" id="KMS78579.1"/>
    </source>
</evidence>
<keyword evidence="2" id="KW-0732">Signal</keyword>
<evidence type="ECO:0000313" key="5">
    <source>
        <dbReference type="Proteomes" id="UP000035016"/>
    </source>
</evidence>